<reference evidence="1" key="1">
    <citation type="submission" date="2019-10" db="EMBL/GenBank/DDBJ databases">
        <authorList>
            <consortium name="DOE Joint Genome Institute"/>
            <person name="Kuo A."/>
            <person name="Miyauchi S."/>
            <person name="Kiss E."/>
            <person name="Drula E."/>
            <person name="Kohler A."/>
            <person name="Sanchez-Garcia M."/>
            <person name="Andreopoulos B."/>
            <person name="Barry K.W."/>
            <person name="Bonito G."/>
            <person name="Buee M."/>
            <person name="Carver A."/>
            <person name="Chen C."/>
            <person name="Cichocki N."/>
            <person name="Clum A."/>
            <person name="Culley D."/>
            <person name="Crous P.W."/>
            <person name="Fauchery L."/>
            <person name="Girlanda M."/>
            <person name="Hayes R."/>
            <person name="Keri Z."/>
            <person name="Labutti K."/>
            <person name="Lipzen A."/>
            <person name="Lombard V."/>
            <person name="Magnuson J."/>
            <person name="Maillard F."/>
            <person name="Morin E."/>
            <person name="Murat C."/>
            <person name="Nolan M."/>
            <person name="Ohm R."/>
            <person name="Pangilinan J."/>
            <person name="Pereira M."/>
            <person name="Perotto S."/>
            <person name="Peter M."/>
            <person name="Riley R."/>
            <person name="Sitrit Y."/>
            <person name="Stielow B."/>
            <person name="Szollosi G."/>
            <person name="Zifcakova L."/>
            <person name="Stursova M."/>
            <person name="Spatafora J.W."/>
            <person name="Tedersoo L."/>
            <person name="Vaario L.-M."/>
            <person name="Yamada A."/>
            <person name="Yan M."/>
            <person name="Wang P."/>
            <person name="Xu J."/>
            <person name="Bruns T."/>
            <person name="Baldrian P."/>
            <person name="Vilgalys R."/>
            <person name="Henrissat B."/>
            <person name="Grigoriev I.V."/>
            <person name="Hibbett D."/>
            <person name="Nagy L.G."/>
            <person name="Martin F.M."/>
        </authorList>
    </citation>
    <scope>NUCLEOTIDE SEQUENCE</scope>
    <source>
        <strain evidence="1">P2</strain>
    </source>
</reference>
<accession>A0ACB6ZIB5</accession>
<keyword evidence="2" id="KW-1185">Reference proteome</keyword>
<reference evidence="1" key="2">
    <citation type="journal article" date="2020" name="Nat. Commun.">
        <title>Large-scale genome sequencing of mycorrhizal fungi provides insights into the early evolution of symbiotic traits.</title>
        <authorList>
            <person name="Miyauchi S."/>
            <person name="Kiss E."/>
            <person name="Kuo A."/>
            <person name="Drula E."/>
            <person name="Kohler A."/>
            <person name="Sanchez-Garcia M."/>
            <person name="Morin E."/>
            <person name="Andreopoulos B."/>
            <person name="Barry K.W."/>
            <person name="Bonito G."/>
            <person name="Buee M."/>
            <person name="Carver A."/>
            <person name="Chen C."/>
            <person name="Cichocki N."/>
            <person name="Clum A."/>
            <person name="Culley D."/>
            <person name="Crous P.W."/>
            <person name="Fauchery L."/>
            <person name="Girlanda M."/>
            <person name="Hayes R.D."/>
            <person name="Keri Z."/>
            <person name="LaButti K."/>
            <person name="Lipzen A."/>
            <person name="Lombard V."/>
            <person name="Magnuson J."/>
            <person name="Maillard F."/>
            <person name="Murat C."/>
            <person name="Nolan M."/>
            <person name="Ohm R.A."/>
            <person name="Pangilinan J."/>
            <person name="Pereira M.F."/>
            <person name="Perotto S."/>
            <person name="Peter M."/>
            <person name="Pfister S."/>
            <person name="Riley R."/>
            <person name="Sitrit Y."/>
            <person name="Stielow J.B."/>
            <person name="Szollosi G."/>
            <person name="Zifcakova L."/>
            <person name="Stursova M."/>
            <person name="Spatafora J.W."/>
            <person name="Tedersoo L."/>
            <person name="Vaario L.M."/>
            <person name="Yamada A."/>
            <person name="Yan M."/>
            <person name="Wang P."/>
            <person name="Xu J."/>
            <person name="Bruns T."/>
            <person name="Baldrian P."/>
            <person name="Vilgalys R."/>
            <person name="Dunand C."/>
            <person name="Henrissat B."/>
            <person name="Grigoriev I.V."/>
            <person name="Hibbett D."/>
            <person name="Nagy L.G."/>
            <person name="Martin F.M."/>
        </authorList>
    </citation>
    <scope>NUCLEOTIDE SEQUENCE</scope>
    <source>
        <strain evidence="1">P2</strain>
    </source>
</reference>
<proteinExistence type="predicted"/>
<sequence length="109" mass="11584">MHILNSAVSSRIDSVQDLYLKELRAYKPAPKAANDHVGSVKEFSTPTPPQTPALPADLASELAQYDATEPVSTPSSSTADASHVAPGTTEADAFLSFLEADIPKDEVHH</sequence>
<dbReference type="EMBL" id="MU118002">
    <property type="protein sequence ID" value="KAF9649123.1"/>
    <property type="molecule type" value="Genomic_DNA"/>
</dbReference>
<comment type="caution">
    <text evidence="1">The sequence shown here is derived from an EMBL/GenBank/DDBJ whole genome shotgun (WGS) entry which is preliminary data.</text>
</comment>
<dbReference type="Proteomes" id="UP000886501">
    <property type="component" value="Unassembled WGS sequence"/>
</dbReference>
<evidence type="ECO:0000313" key="2">
    <source>
        <dbReference type="Proteomes" id="UP000886501"/>
    </source>
</evidence>
<protein>
    <submittedName>
        <fullName evidence="1">Uncharacterized protein</fullName>
    </submittedName>
</protein>
<name>A0ACB6ZIB5_THEGA</name>
<gene>
    <name evidence="1" type="ORF">BDM02DRAFT_3095272</name>
</gene>
<organism evidence="1 2">
    <name type="scientific">Thelephora ganbajun</name>
    <name type="common">Ganba fungus</name>
    <dbReference type="NCBI Taxonomy" id="370292"/>
    <lineage>
        <taxon>Eukaryota</taxon>
        <taxon>Fungi</taxon>
        <taxon>Dikarya</taxon>
        <taxon>Basidiomycota</taxon>
        <taxon>Agaricomycotina</taxon>
        <taxon>Agaricomycetes</taxon>
        <taxon>Thelephorales</taxon>
        <taxon>Thelephoraceae</taxon>
        <taxon>Thelephora</taxon>
    </lineage>
</organism>
<evidence type="ECO:0000313" key="1">
    <source>
        <dbReference type="EMBL" id="KAF9649123.1"/>
    </source>
</evidence>